<dbReference type="Pfam" id="PF00403">
    <property type="entry name" value="HMA"/>
    <property type="match status" value="1"/>
</dbReference>
<proteinExistence type="predicted"/>
<dbReference type="Gene3D" id="3.30.70.100">
    <property type="match status" value="1"/>
</dbReference>
<evidence type="ECO:0000313" key="4">
    <source>
        <dbReference type="Proteomes" id="UP001280629"/>
    </source>
</evidence>
<dbReference type="InterPro" id="IPR017969">
    <property type="entry name" value="Heavy-metal-associated_CS"/>
</dbReference>
<dbReference type="InterPro" id="IPR036163">
    <property type="entry name" value="HMA_dom_sf"/>
</dbReference>
<dbReference type="PROSITE" id="PS01047">
    <property type="entry name" value="HMA_1"/>
    <property type="match status" value="1"/>
</dbReference>
<name>A0ABU4FVI5_9BACL</name>
<accession>A0ABU4FVI5</accession>
<evidence type="ECO:0000256" key="1">
    <source>
        <dbReference type="ARBA" id="ARBA00022723"/>
    </source>
</evidence>
<sequence length="73" mass="8142">MRKITLQLEPLSCPSCIKKIEGMLNKMEGMTEARVLFNASKVKVQFDEKRVSAEVIEKSIASLGYPVLSKKVA</sequence>
<reference evidence="3 4" key="1">
    <citation type="submission" date="2023-06" db="EMBL/GenBank/DDBJ databases">
        <title>Sporosarcina sp. nov., isolated from Korean traditional fermented seafood 'Jeotgal'.</title>
        <authorList>
            <person name="Yang A.-I."/>
            <person name="Shin N.-R."/>
        </authorList>
    </citation>
    <scope>NUCLEOTIDE SEQUENCE [LARGE SCALE GENOMIC DNA]</scope>
    <source>
        <strain evidence="3 4">KCTC3840</strain>
    </source>
</reference>
<evidence type="ECO:0000313" key="3">
    <source>
        <dbReference type="EMBL" id="MDW0108714.1"/>
    </source>
</evidence>
<dbReference type="RefSeq" id="WP_317933930.1">
    <property type="nucleotide sequence ID" value="NZ_JAUBDH010000001.1"/>
</dbReference>
<feature type="domain" description="HMA" evidence="2">
    <location>
        <begin position="2"/>
        <end position="68"/>
    </location>
</feature>
<dbReference type="Proteomes" id="UP001280629">
    <property type="component" value="Unassembled WGS sequence"/>
</dbReference>
<dbReference type="EMBL" id="JAUBDH010000001">
    <property type="protein sequence ID" value="MDW0108714.1"/>
    <property type="molecule type" value="Genomic_DNA"/>
</dbReference>
<dbReference type="CDD" id="cd00371">
    <property type="entry name" value="HMA"/>
    <property type="match status" value="1"/>
</dbReference>
<dbReference type="PROSITE" id="PS50846">
    <property type="entry name" value="HMA_2"/>
    <property type="match status" value="1"/>
</dbReference>
<evidence type="ECO:0000259" key="2">
    <source>
        <dbReference type="PROSITE" id="PS50846"/>
    </source>
</evidence>
<comment type="caution">
    <text evidence="3">The sequence shown here is derived from an EMBL/GenBank/DDBJ whole genome shotgun (WGS) entry which is preliminary data.</text>
</comment>
<gene>
    <name evidence="3" type="ORF">QT716_01480</name>
</gene>
<dbReference type="SUPFAM" id="SSF55008">
    <property type="entry name" value="HMA, heavy metal-associated domain"/>
    <property type="match status" value="1"/>
</dbReference>
<dbReference type="InterPro" id="IPR006121">
    <property type="entry name" value="HMA_dom"/>
</dbReference>
<keyword evidence="4" id="KW-1185">Reference proteome</keyword>
<organism evidence="3 4">
    <name type="scientific">Sporosarcina aquimarina</name>
    <dbReference type="NCBI Taxonomy" id="114975"/>
    <lineage>
        <taxon>Bacteria</taxon>
        <taxon>Bacillati</taxon>
        <taxon>Bacillota</taxon>
        <taxon>Bacilli</taxon>
        <taxon>Bacillales</taxon>
        <taxon>Caryophanaceae</taxon>
        <taxon>Sporosarcina</taxon>
    </lineage>
</organism>
<protein>
    <submittedName>
        <fullName evidence="3">Heavy-metal-associated domain-containing protein</fullName>
    </submittedName>
</protein>
<keyword evidence="1" id="KW-0479">Metal-binding</keyword>